<feature type="transmembrane region" description="Helical" evidence="6">
    <location>
        <begin position="288"/>
        <end position="306"/>
    </location>
</feature>
<dbReference type="Gene3D" id="1.20.1540.10">
    <property type="entry name" value="Rhomboid-like"/>
    <property type="match status" value="1"/>
</dbReference>
<keyword evidence="4 6" id="KW-1133">Transmembrane helix</keyword>
<dbReference type="EMBL" id="BAABBW010000005">
    <property type="protein sequence ID" value="GAA4178706.1"/>
    <property type="molecule type" value="Genomic_DNA"/>
</dbReference>
<feature type="transmembrane region" description="Helical" evidence="6">
    <location>
        <begin position="218"/>
        <end position="235"/>
    </location>
</feature>
<dbReference type="PANTHER" id="PTHR34697">
    <property type="entry name" value="PHOSPHATIDYLGLYCEROL LYSYLTRANSFERASE"/>
    <property type="match status" value="1"/>
</dbReference>
<evidence type="ECO:0000256" key="4">
    <source>
        <dbReference type="ARBA" id="ARBA00022989"/>
    </source>
</evidence>
<feature type="transmembrane region" description="Helical" evidence="6">
    <location>
        <begin position="353"/>
        <end position="372"/>
    </location>
</feature>
<feature type="transmembrane region" description="Helical" evidence="6">
    <location>
        <begin position="138"/>
        <end position="156"/>
    </location>
</feature>
<feature type="domain" description="Phosphatidylglycerol lysyltransferase C-terminal" evidence="7">
    <location>
        <begin position="492"/>
        <end position="788"/>
    </location>
</feature>
<name>A0ABP8A684_9MICO</name>
<dbReference type="InterPro" id="IPR035952">
    <property type="entry name" value="Rhomboid-like_sf"/>
</dbReference>
<feature type="transmembrane region" description="Helical" evidence="6">
    <location>
        <begin position="21"/>
        <end position="38"/>
    </location>
</feature>
<keyword evidence="3 6" id="KW-0812">Transmembrane</keyword>
<dbReference type="InterPro" id="IPR024320">
    <property type="entry name" value="LPG_synthase_C"/>
</dbReference>
<feature type="transmembrane region" description="Helical" evidence="6">
    <location>
        <begin position="182"/>
        <end position="198"/>
    </location>
</feature>
<evidence type="ECO:0000313" key="8">
    <source>
        <dbReference type="EMBL" id="GAA4178706.1"/>
    </source>
</evidence>
<comment type="caution">
    <text evidence="8">The sequence shown here is derived from an EMBL/GenBank/DDBJ whole genome shotgun (WGS) entry which is preliminary data.</text>
</comment>
<dbReference type="Proteomes" id="UP001501079">
    <property type="component" value="Unassembled WGS sequence"/>
</dbReference>
<evidence type="ECO:0000256" key="1">
    <source>
        <dbReference type="ARBA" id="ARBA00004651"/>
    </source>
</evidence>
<reference evidence="9" key="1">
    <citation type="journal article" date="2019" name="Int. J. Syst. Evol. Microbiol.">
        <title>The Global Catalogue of Microorganisms (GCM) 10K type strain sequencing project: providing services to taxonomists for standard genome sequencing and annotation.</title>
        <authorList>
            <consortium name="The Broad Institute Genomics Platform"/>
            <consortium name="The Broad Institute Genome Sequencing Center for Infectious Disease"/>
            <person name="Wu L."/>
            <person name="Ma J."/>
        </authorList>
    </citation>
    <scope>NUCLEOTIDE SEQUENCE [LARGE SCALE GENOMIC DNA]</scope>
    <source>
        <strain evidence="9">JCM 17591</strain>
    </source>
</reference>
<dbReference type="Pfam" id="PF09924">
    <property type="entry name" value="LPG_synthase_C"/>
    <property type="match status" value="1"/>
</dbReference>
<evidence type="ECO:0000259" key="7">
    <source>
        <dbReference type="Pfam" id="PF09924"/>
    </source>
</evidence>
<accession>A0ABP8A684</accession>
<feature type="transmembrane region" description="Helical" evidence="6">
    <location>
        <begin position="161"/>
        <end position="176"/>
    </location>
</feature>
<evidence type="ECO:0000256" key="2">
    <source>
        <dbReference type="ARBA" id="ARBA00022475"/>
    </source>
</evidence>
<feature type="transmembrane region" description="Helical" evidence="6">
    <location>
        <begin position="97"/>
        <end position="118"/>
    </location>
</feature>
<evidence type="ECO:0000313" key="9">
    <source>
        <dbReference type="Proteomes" id="UP001501079"/>
    </source>
</evidence>
<feature type="transmembrane region" description="Helical" evidence="6">
    <location>
        <begin position="58"/>
        <end position="85"/>
    </location>
</feature>
<evidence type="ECO:0000256" key="5">
    <source>
        <dbReference type="ARBA" id="ARBA00023136"/>
    </source>
</evidence>
<dbReference type="RefSeq" id="WP_344755780.1">
    <property type="nucleotide sequence ID" value="NZ_BAABBW010000005.1"/>
</dbReference>
<protein>
    <submittedName>
        <fullName evidence="8">DUF2156 domain-containing protein</fullName>
    </submittedName>
</protein>
<dbReference type="InterPro" id="IPR051211">
    <property type="entry name" value="PG_lysyltransferase"/>
</dbReference>
<evidence type="ECO:0000256" key="6">
    <source>
        <dbReference type="SAM" id="Phobius"/>
    </source>
</evidence>
<feature type="transmembrane region" description="Helical" evidence="6">
    <location>
        <begin position="313"/>
        <end position="333"/>
    </location>
</feature>
<gene>
    <name evidence="8" type="ORF">GCM10022287_29500</name>
</gene>
<keyword evidence="2" id="KW-1003">Cell membrane</keyword>
<feature type="transmembrane region" description="Helical" evidence="6">
    <location>
        <begin position="384"/>
        <end position="406"/>
    </location>
</feature>
<keyword evidence="9" id="KW-1185">Reference proteome</keyword>
<organism evidence="8 9">
    <name type="scientific">Gryllotalpicola koreensis</name>
    <dbReference type="NCBI Taxonomy" id="993086"/>
    <lineage>
        <taxon>Bacteria</taxon>
        <taxon>Bacillati</taxon>
        <taxon>Actinomycetota</taxon>
        <taxon>Actinomycetes</taxon>
        <taxon>Micrococcales</taxon>
        <taxon>Microbacteriaceae</taxon>
        <taxon>Gryllotalpicola</taxon>
    </lineage>
</organism>
<proteinExistence type="predicted"/>
<evidence type="ECO:0000256" key="3">
    <source>
        <dbReference type="ARBA" id="ARBA00022692"/>
    </source>
</evidence>
<comment type="subcellular location">
    <subcellularLocation>
        <location evidence="1">Cell membrane</location>
        <topology evidence="1">Multi-pass membrane protein</topology>
    </subcellularLocation>
</comment>
<keyword evidence="5 6" id="KW-0472">Membrane</keyword>
<dbReference type="PANTHER" id="PTHR34697:SF2">
    <property type="entry name" value="PHOSPHATIDYLGLYCEROL LYSYLTRANSFERASE"/>
    <property type="match status" value="1"/>
</dbReference>
<dbReference type="SUPFAM" id="SSF144091">
    <property type="entry name" value="Rhomboid-like"/>
    <property type="match status" value="1"/>
</dbReference>
<sequence length="839" mass="89354">MRQGQRLGAQLARHPFSSTMAALYLVVAVVTGPFSGPDRMLRQRFWVVLGSDEPVSHWWSPMTGMLFAGGLPELAVAVLGSLVLLGASERLMGWRRTALAFAVTAIVGTTVGAGLIVLGELDNVSWARSIARIATVDPQSGIFGAIAAASAFAGVLWRRRIRLITVLVSLVFLLYSGEPADVYRLTATIAGLGLGMLLTRRRRTGWTRSSQHEVRRLLAAATALTAAGPIIALFTRNRVGPLGPIGMLLAAPDALSPRQVATRCDLFQLSRACVDQLTLARIAGPGPIVVSVVPLVLLLLAAWGLARGRRAAVWLAVGVEVLLGGLAAVYFGLVPIAVQNPGLGAYRDVQFQFDAVLSIGLPLAIAVALIAARRNFPVPSAVGALPRFGVIAAGALLVLGGTYFAVLLLGQEHVLGAHAAPGRLLASTLERFVPVAFLGGDGALVVPVSVLGRLVAHVVGPVFWLVVGAAALRPLFGASTPRPDGDAAATRRIVESGGDSLGFMTQWAGNSSWISADGAAAVAYRVVGRVAVTVGGPIGRVDDPRAVVEGFARHCDDNGWMPVFYSVDAGLSATFAALGWQRRMVAEEAVLNPLEIDFVGRRWQKVRSSVNRAGREGLRALWSAWAELPRHVARQLTEISEEWVAKKELPEMGFTLGGLDEARDPAVRLMVVLDADDRVHAFTSWLPVYRDGVVVGYTNDLMRRRPGGTHGSMEFAIAEVIARLRSEGIGLLSLSAAPLARVTASEPDGLDDLLERLSRRLEPAYGFRSLLDFKLKFQPELRPLLIAYPDAAALPEIGLALVRAYLPTLSLAQASRLVRELSSRTARAEAEAEPQGTSA</sequence>